<name>A0A3G1B7P5_9ARCH</name>
<dbReference type="SUPFAM" id="SSF55073">
    <property type="entry name" value="Nucleotide cyclase"/>
    <property type="match status" value="1"/>
</dbReference>
<dbReference type="Proteomes" id="UP000266745">
    <property type="component" value="Chromosome"/>
</dbReference>
<organism evidence="2 3">
    <name type="scientific">Candidatus Nitrosotenuis cloacae</name>
    <dbReference type="NCBI Taxonomy" id="1603555"/>
    <lineage>
        <taxon>Archaea</taxon>
        <taxon>Nitrososphaerota</taxon>
        <taxon>Candidatus Nitrosotenuis</taxon>
    </lineage>
</organism>
<dbReference type="PROSITE" id="PS50125">
    <property type="entry name" value="GUANYLATE_CYCLASE_2"/>
    <property type="match status" value="1"/>
</dbReference>
<evidence type="ECO:0000313" key="3">
    <source>
        <dbReference type="Proteomes" id="UP000266745"/>
    </source>
</evidence>
<keyword evidence="3" id="KW-1185">Reference proteome</keyword>
<feature type="domain" description="Guanylate cyclase" evidence="1">
    <location>
        <begin position="5"/>
        <end position="128"/>
    </location>
</feature>
<protein>
    <recommendedName>
        <fullName evidence="1">Guanylate cyclase domain-containing protein</fullName>
    </recommendedName>
</protein>
<dbReference type="InterPro" id="IPR001054">
    <property type="entry name" value="A/G_cyclase"/>
</dbReference>
<dbReference type="Pfam" id="PF00211">
    <property type="entry name" value="Guanylate_cyc"/>
    <property type="match status" value="1"/>
</dbReference>
<dbReference type="STRING" id="1603555.SU86_007505"/>
<accession>A0A3G1B7P5</accession>
<dbReference type="GO" id="GO:0009190">
    <property type="term" value="P:cyclic nucleotide biosynthetic process"/>
    <property type="evidence" value="ECO:0007669"/>
    <property type="project" value="InterPro"/>
</dbReference>
<dbReference type="EMBL" id="CP011097">
    <property type="protein sequence ID" value="AJZ76233.2"/>
    <property type="molecule type" value="Genomic_DNA"/>
</dbReference>
<evidence type="ECO:0000313" key="2">
    <source>
        <dbReference type="EMBL" id="AJZ76233.2"/>
    </source>
</evidence>
<dbReference type="AlphaFoldDB" id="A0A3G1B7P5"/>
<sequence>MVHANFFFIDIVSLSDPKLSTKSQIKKIEGLTSCLLECNTYKTTPKENLLLNTTGDGFWLGFLQGPELPLRLAIELQARLAEYNKSRIPSETINVRIGLHSGISYVVKNITGNLDIWGPGIILTRRVMDLGDDGHILLSPRLAEDLCELSDEYKKIIRPIHDYTIKHGTTMLIYSAFGDGFGNPKSPTKGIVDKSMMGKEIPKIQKSTIYPSASVELLIQNHDTMLVHHKRTYELENISDEPIQYVLHGIGTDVKKDSINDLNILVRDESGQPMRISSITMDKPYSKEFSTAFNRPIQRQEKNRGFTLEYDVEEPNRYFENAFLVDCKKFALSLEHDKNAPIKPVLFELNQETEQKKALTTVPHIAQSDNKVSLRWEFENLTRGYTLRLEW</sequence>
<evidence type="ECO:0000259" key="1">
    <source>
        <dbReference type="PROSITE" id="PS50125"/>
    </source>
</evidence>
<dbReference type="InterPro" id="IPR029787">
    <property type="entry name" value="Nucleotide_cyclase"/>
</dbReference>
<dbReference type="Gene3D" id="3.30.70.1230">
    <property type="entry name" value="Nucleotide cyclase"/>
    <property type="match status" value="1"/>
</dbReference>
<gene>
    <name evidence="2" type="ORF">SU86_007505</name>
</gene>
<reference evidence="2 3" key="1">
    <citation type="journal article" date="2016" name="Sci. Rep.">
        <title>A novel ammonia-oxidizing archaeon from wastewater treatment plant: Its enrichment, physiological and genomic characteristics.</title>
        <authorList>
            <person name="Li Y."/>
            <person name="Ding K."/>
            <person name="Wen X."/>
            <person name="Zhang B."/>
            <person name="Shen B."/>
            <person name="Yang Y."/>
        </authorList>
    </citation>
    <scope>NUCLEOTIDE SEQUENCE [LARGE SCALE GENOMIC DNA]</scope>
    <source>
        <strain evidence="2 3">SAT1</strain>
    </source>
</reference>
<dbReference type="KEGG" id="tah:SU86_007505"/>
<proteinExistence type="predicted"/>
<dbReference type="GO" id="GO:0035556">
    <property type="term" value="P:intracellular signal transduction"/>
    <property type="evidence" value="ECO:0007669"/>
    <property type="project" value="InterPro"/>
</dbReference>